<evidence type="ECO:0000256" key="7">
    <source>
        <dbReference type="ARBA" id="ARBA00023027"/>
    </source>
</evidence>
<feature type="binding site" evidence="10">
    <location>
        <begin position="24"/>
        <end position="30"/>
    </location>
    <ligand>
        <name>NAD(+)</name>
        <dbReference type="ChEBI" id="CHEBI:57540"/>
    </ligand>
</feature>
<dbReference type="EMBL" id="JRES01000296">
    <property type="protein sequence ID" value="KNC32647.1"/>
    <property type="molecule type" value="Genomic_DNA"/>
</dbReference>
<keyword evidence="5" id="KW-0816">Tricarboxylic acid cycle</keyword>
<dbReference type="InterPro" id="IPR001236">
    <property type="entry name" value="Lactate/malate_DH_N"/>
</dbReference>
<evidence type="ECO:0000256" key="4">
    <source>
        <dbReference type="ARBA" id="ARBA00016075"/>
    </source>
</evidence>
<evidence type="ECO:0000259" key="13">
    <source>
        <dbReference type="Pfam" id="PF02866"/>
    </source>
</evidence>
<evidence type="ECO:0000256" key="1">
    <source>
        <dbReference type="ARBA" id="ARBA00008824"/>
    </source>
</evidence>
<accession>A0A0L0CKA1</accession>
<dbReference type="InterPro" id="IPR001557">
    <property type="entry name" value="L-lactate/malate_DH"/>
</dbReference>
<dbReference type="InterPro" id="IPR015955">
    <property type="entry name" value="Lactate_DH/Glyco_Ohase_4_C"/>
</dbReference>
<comment type="subunit">
    <text evidence="2">Homodimer.</text>
</comment>
<dbReference type="SUPFAM" id="SSF56327">
    <property type="entry name" value="LDH C-terminal domain-like"/>
    <property type="match status" value="1"/>
</dbReference>
<dbReference type="SUPFAM" id="SSF51735">
    <property type="entry name" value="NAD(P)-binding Rossmann-fold domains"/>
    <property type="match status" value="1"/>
</dbReference>
<dbReference type="OrthoDB" id="755699at2759"/>
<comment type="catalytic activity">
    <reaction evidence="8">
        <text>(S)-malate + NAD(+) = oxaloacetate + NADH + H(+)</text>
        <dbReference type="Rhea" id="RHEA:21432"/>
        <dbReference type="ChEBI" id="CHEBI:15378"/>
        <dbReference type="ChEBI" id="CHEBI:15589"/>
        <dbReference type="ChEBI" id="CHEBI:16452"/>
        <dbReference type="ChEBI" id="CHEBI:57540"/>
        <dbReference type="ChEBI" id="CHEBI:57945"/>
        <dbReference type="EC" id="1.1.1.37"/>
    </reaction>
</comment>
<dbReference type="STRING" id="7375.A0A0L0CKA1"/>
<dbReference type="GO" id="GO:0006099">
    <property type="term" value="P:tricarboxylic acid cycle"/>
    <property type="evidence" value="ECO:0007669"/>
    <property type="project" value="UniProtKB-KW"/>
</dbReference>
<dbReference type="AlphaFoldDB" id="A0A0L0CKA1"/>
<evidence type="ECO:0000256" key="11">
    <source>
        <dbReference type="RuleBase" id="RU003369"/>
    </source>
</evidence>
<dbReference type="Proteomes" id="UP000037069">
    <property type="component" value="Unassembled WGS sequence"/>
</dbReference>
<dbReference type="GO" id="GO:0070013">
    <property type="term" value="C:intracellular organelle lumen"/>
    <property type="evidence" value="ECO:0007669"/>
    <property type="project" value="UniProtKB-ARBA"/>
</dbReference>
<dbReference type="InterPro" id="IPR036291">
    <property type="entry name" value="NAD(P)-bd_dom_sf"/>
</dbReference>
<evidence type="ECO:0000256" key="2">
    <source>
        <dbReference type="ARBA" id="ARBA00011738"/>
    </source>
</evidence>
<evidence type="ECO:0000313" key="14">
    <source>
        <dbReference type="EMBL" id="KNC32647.1"/>
    </source>
</evidence>
<dbReference type="GO" id="GO:0030060">
    <property type="term" value="F:L-malate dehydrogenase (NAD+) activity"/>
    <property type="evidence" value="ECO:0007669"/>
    <property type="project" value="UniProtKB-EC"/>
</dbReference>
<evidence type="ECO:0000256" key="6">
    <source>
        <dbReference type="ARBA" id="ARBA00023002"/>
    </source>
</evidence>
<evidence type="ECO:0000256" key="9">
    <source>
        <dbReference type="PIRSR" id="PIRSR000102-1"/>
    </source>
</evidence>
<evidence type="ECO:0000256" key="10">
    <source>
        <dbReference type="PIRSR" id="PIRSR000102-3"/>
    </source>
</evidence>
<dbReference type="Pfam" id="PF00056">
    <property type="entry name" value="Ldh_1_N"/>
    <property type="match status" value="1"/>
</dbReference>
<evidence type="ECO:0000313" key="15">
    <source>
        <dbReference type="Proteomes" id="UP000037069"/>
    </source>
</evidence>
<dbReference type="Pfam" id="PF02866">
    <property type="entry name" value="Ldh_1_C"/>
    <property type="match status" value="1"/>
</dbReference>
<dbReference type="GO" id="GO:0019752">
    <property type="term" value="P:carboxylic acid metabolic process"/>
    <property type="evidence" value="ECO:0007669"/>
    <property type="project" value="InterPro"/>
</dbReference>
<gene>
    <name evidence="14" type="ORF">FF38_13190</name>
</gene>
<evidence type="ECO:0000256" key="8">
    <source>
        <dbReference type="ARBA" id="ARBA00048313"/>
    </source>
</evidence>
<dbReference type="PANTHER" id="PTHR11540">
    <property type="entry name" value="MALATE AND LACTATE DEHYDROGENASE"/>
    <property type="match status" value="1"/>
</dbReference>
<evidence type="ECO:0000256" key="3">
    <source>
        <dbReference type="ARBA" id="ARBA00012995"/>
    </source>
</evidence>
<feature type="binding site" evidence="10">
    <location>
        <begin position="136"/>
        <end position="138"/>
    </location>
    <ligand>
        <name>NAD(+)</name>
        <dbReference type="ChEBI" id="CHEBI:57540"/>
    </ligand>
</feature>
<dbReference type="NCBIfam" id="TIGR01772">
    <property type="entry name" value="MDH_euk_gproteo"/>
    <property type="match status" value="1"/>
</dbReference>
<dbReference type="Gene3D" id="3.90.110.10">
    <property type="entry name" value="Lactate dehydrogenase/glycoside hydrolase, family 4, C-terminal"/>
    <property type="match status" value="1"/>
</dbReference>
<organism evidence="14 15">
    <name type="scientific">Lucilia cuprina</name>
    <name type="common">Green bottle fly</name>
    <name type="synonym">Australian sheep blowfly</name>
    <dbReference type="NCBI Taxonomy" id="7375"/>
    <lineage>
        <taxon>Eukaryota</taxon>
        <taxon>Metazoa</taxon>
        <taxon>Ecdysozoa</taxon>
        <taxon>Arthropoda</taxon>
        <taxon>Hexapoda</taxon>
        <taxon>Insecta</taxon>
        <taxon>Pterygota</taxon>
        <taxon>Neoptera</taxon>
        <taxon>Endopterygota</taxon>
        <taxon>Diptera</taxon>
        <taxon>Brachycera</taxon>
        <taxon>Muscomorpha</taxon>
        <taxon>Oestroidea</taxon>
        <taxon>Calliphoridae</taxon>
        <taxon>Luciliinae</taxon>
        <taxon>Lucilia</taxon>
    </lineage>
</organism>
<evidence type="ECO:0000259" key="12">
    <source>
        <dbReference type="Pfam" id="PF00056"/>
    </source>
</evidence>
<feature type="binding site" evidence="10">
    <location>
        <position position="111"/>
    </location>
    <ligand>
        <name>NAD(+)</name>
        <dbReference type="ChEBI" id="CHEBI:57540"/>
    </ligand>
</feature>
<reference evidence="14 15" key="1">
    <citation type="journal article" date="2015" name="Nat. Commun.">
        <title>Lucilia cuprina genome unlocks parasitic fly biology to underpin future interventions.</title>
        <authorList>
            <person name="Anstead C.A."/>
            <person name="Korhonen P.K."/>
            <person name="Young N.D."/>
            <person name="Hall R.S."/>
            <person name="Jex A.R."/>
            <person name="Murali S.C."/>
            <person name="Hughes D.S."/>
            <person name="Lee S.F."/>
            <person name="Perry T."/>
            <person name="Stroehlein A.J."/>
            <person name="Ansell B.R."/>
            <person name="Breugelmans B."/>
            <person name="Hofmann A."/>
            <person name="Qu J."/>
            <person name="Dugan S."/>
            <person name="Lee S.L."/>
            <person name="Chao H."/>
            <person name="Dinh H."/>
            <person name="Han Y."/>
            <person name="Doddapaneni H.V."/>
            <person name="Worley K.C."/>
            <person name="Muzny D.M."/>
            <person name="Ioannidis P."/>
            <person name="Waterhouse R.M."/>
            <person name="Zdobnov E.M."/>
            <person name="James P.J."/>
            <person name="Bagnall N.H."/>
            <person name="Kotze A.C."/>
            <person name="Gibbs R.A."/>
            <person name="Richards S."/>
            <person name="Batterham P."/>
            <person name="Gasser R.B."/>
        </authorList>
    </citation>
    <scope>NUCLEOTIDE SEQUENCE [LARGE SCALE GENOMIC DNA]</scope>
    <source>
        <strain evidence="14 15">LS</strain>
        <tissue evidence="14">Full body</tissue>
    </source>
</reference>
<dbReference type="InterPro" id="IPR022383">
    <property type="entry name" value="Lactate/malate_DH_C"/>
</dbReference>
<dbReference type="Gene3D" id="3.40.50.720">
    <property type="entry name" value="NAD(P)-binding Rossmann-like Domain"/>
    <property type="match status" value="1"/>
</dbReference>
<feature type="binding site" evidence="10">
    <location>
        <position position="50"/>
    </location>
    <ligand>
        <name>NAD(+)</name>
        <dbReference type="ChEBI" id="CHEBI:57540"/>
    </ligand>
</feature>
<feature type="domain" description="Lactate/malate dehydrogenase C-terminal" evidence="13">
    <location>
        <begin position="168"/>
        <end position="329"/>
    </location>
</feature>
<dbReference type="GO" id="GO:0005739">
    <property type="term" value="C:mitochondrion"/>
    <property type="evidence" value="ECO:0007669"/>
    <property type="project" value="TreeGrafter"/>
</dbReference>
<evidence type="ECO:0000256" key="5">
    <source>
        <dbReference type="ARBA" id="ARBA00022532"/>
    </source>
</evidence>
<dbReference type="FunFam" id="3.90.110.10:FF:000009">
    <property type="entry name" value="Malate dehydrogenase"/>
    <property type="match status" value="1"/>
</dbReference>
<keyword evidence="6 11" id="KW-0560">Oxidoreductase</keyword>
<dbReference type="PIRSF" id="PIRSF000102">
    <property type="entry name" value="Lac_mal_DH"/>
    <property type="match status" value="1"/>
</dbReference>
<name>A0A0L0CKA1_LUCCU</name>
<dbReference type="PANTHER" id="PTHR11540:SF16">
    <property type="entry name" value="MALATE DEHYDROGENASE, MITOCHONDRIAL"/>
    <property type="match status" value="1"/>
</dbReference>
<proteinExistence type="inferred from homology"/>
<sequence>MWSSLRRLNHTSAPLEMCKICILGADGGIGRHLALKLKLNKNITDLALYDIADTKGVREDLSHIDTMTQVFAYSGEKALVDSLKCSNIVVVLAGQAHSPKFSSREAMFGANAELMINFMKATVKACPHSMPFIHIVTNPVNALVPLCAEYLKDVGYYNPKKLIGSSSVDTMRARTFLGQVVGCDPSKLIVPVVGGHSAGSITPLVSQSKPRFELDIKIQQQLEDRIVHGAGEVVKAKKTQGAAQLAMGHCVANFCDSICRAINGEKNVVEVGYVPADVNELEFFACNFTVDKEGITECHRLPAMSEYETELYCKAVKDVQNNITTAKEFYKKYKAEKCK</sequence>
<comment type="similarity">
    <text evidence="1">Belongs to the LDH/MDH superfamily. MDH type 1 family.</text>
</comment>
<comment type="caution">
    <text evidence="14">The sequence shown here is derived from an EMBL/GenBank/DDBJ whole genome shotgun (WGS) entry which is preliminary data.</text>
</comment>
<protein>
    <recommendedName>
        <fullName evidence="4">Malate dehydrogenase, mitochondrial</fullName>
        <ecNumber evidence="3">1.1.1.37</ecNumber>
    </recommendedName>
</protein>
<dbReference type="InterPro" id="IPR010097">
    <property type="entry name" value="Malate_DH_type1"/>
</dbReference>
<feature type="binding site" evidence="10">
    <location>
        <position position="247"/>
    </location>
    <ligand>
        <name>NAD(+)</name>
        <dbReference type="ChEBI" id="CHEBI:57540"/>
    </ligand>
</feature>
<dbReference type="FunFam" id="3.40.50.720:FF:000268">
    <property type="entry name" value="Malate dehydrogenase"/>
    <property type="match status" value="1"/>
</dbReference>
<keyword evidence="15" id="KW-1185">Reference proteome</keyword>
<keyword evidence="7 10" id="KW-0520">NAD</keyword>
<feature type="active site" description="Proton acceptor" evidence="9">
    <location>
        <position position="196"/>
    </location>
</feature>
<feature type="domain" description="Lactate/malate dehydrogenase N-terminal" evidence="12">
    <location>
        <begin position="18"/>
        <end position="164"/>
    </location>
</feature>
<dbReference type="EC" id="1.1.1.37" evidence="3"/>